<reference evidence="3 4" key="1">
    <citation type="submission" date="2019-02" db="EMBL/GenBank/DDBJ databases">
        <authorList>
            <person name="Li Y."/>
        </authorList>
    </citation>
    <scope>NUCLEOTIDE SEQUENCE [LARGE SCALE GENOMIC DNA]</scope>
    <source>
        <strain evidence="3 4">30C10-4-7</strain>
    </source>
</reference>
<name>A0A4Q6XZ51_9SPHI</name>
<protein>
    <submittedName>
        <fullName evidence="3">DUF5010 domain-containing protein</fullName>
    </submittedName>
</protein>
<dbReference type="Proteomes" id="UP000292855">
    <property type="component" value="Unassembled WGS sequence"/>
</dbReference>
<organism evidence="3 4">
    <name type="scientific">Sphingobacterium corticibacterium</name>
    <dbReference type="NCBI Taxonomy" id="2484746"/>
    <lineage>
        <taxon>Bacteria</taxon>
        <taxon>Pseudomonadati</taxon>
        <taxon>Bacteroidota</taxon>
        <taxon>Sphingobacteriia</taxon>
        <taxon>Sphingobacteriales</taxon>
        <taxon>Sphingobacteriaceae</taxon>
        <taxon>Sphingobacterium</taxon>
    </lineage>
</organism>
<proteinExistence type="predicted"/>
<dbReference type="Pfam" id="PF18099">
    <property type="entry name" value="CBM_35_2"/>
    <property type="match status" value="1"/>
</dbReference>
<comment type="caution">
    <text evidence="3">The sequence shown here is derived from an EMBL/GenBank/DDBJ whole genome shotgun (WGS) entry which is preliminary data.</text>
</comment>
<dbReference type="PROSITE" id="PS51257">
    <property type="entry name" value="PROKAR_LIPOPROTEIN"/>
    <property type="match status" value="1"/>
</dbReference>
<evidence type="ECO:0000313" key="3">
    <source>
        <dbReference type="EMBL" id="RZF62137.1"/>
    </source>
</evidence>
<evidence type="ECO:0000313" key="4">
    <source>
        <dbReference type="Proteomes" id="UP000292855"/>
    </source>
</evidence>
<sequence length="528" mass="60003">MKKMVNLLLVSTVAFTLSCSKSTDLSSDDPLDPPTEVDGVEEDVPTREKEYLLGSLFSFQGDLRKGNIVSTSSTLYNMPLYDATLQESEEEWWDNLVEEIDYSGQDYVAANCRGYLAQPGKYIDHGDPNRLKDLVAAMERKGVQDKFKIAIFDDCPSSWSAARNRNLYNSYVTDKDRFPYPLDLLDDDSDQGIYRYIWDYNIKIAFETVPDKYLLKIDDRPVLILWSVNNFVDYRNDNTPVNEGKLSAILNRLRSDFKASFQVDPFIIADRSFQDRDKTVYAPVVDAFHDWFVMDKPYTLRRHNGHSIGVGVPGFSIGDLSGNPMFIDANHGKTLTDNLTNMINQDAELILIEGHVDVLENASLWRSTDTKYYDYPNQRLNILKRFSKEPYPAVLKLEAEGCDYYEDKTAGNSSNAYRRGDLDVAKCNDTHGGWAVTDAESGEWLQWKEVPLGKKSVLDIRYSATSSAEIRYSIDGKDSGIIQLPTSNGQWNTVSSKEIRMDDYRAHDIKLQVVSGNLAINYVQFTAK</sequence>
<dbReference type="OrthoDB" id="3311294at2"/>
<dbReference type="InterPro" id="IPR041342">
    <property type="entry name" value="CBM35"/>
</dbReference>
<keyword evidence="4" id="KW-1185">Reference proteome</keyword>
<dbReference type="CDD" id="cd04080">
    <property type="entry name" value="CBM6_cellulase-like"/>
    <property type="match status" value="1"/>
</dbReference>
<dbReference type="PROSITE" id="PS51175">
    <property type="entry name" value="CBM6"/>
    <property type="match status" value="1"/>
</dbReference>
<dbReference type="InterPro" id="IPR032178">
    <property type="entry name" value="DUF5010"/>
</dbReference>
<dbReference type="Gene3D" id="3.20.20.80">
    <property type="entry name" value="Glycosidases"/>
    <property type="match status" value="1"/>
</dbReference>
<feature type="region of interest" description="Disordered" evidence="1">
    <location>
        <begin position="21"/>
        <end position="43"/>
    </location>
</feature>
<dbReference type="RefSeq" id="WP_130140366.1">
    <property type="nucleotide sequence ID" value="NZ_SGIT01000001.1"/>
</dbReference>
<dbReference type="InterPro" id="IPR008979">
    <property type="entry name" value="Galactose-bd-like_sf"/>
</dbReference>
<dbReference type="GO" id="GO:0030246">
    <property type="term" value="F:carbohydrate binding"/>
    <property type="evidence" value="ECO:0007669"/>
    <property type="project" value="InterPro"/>
</dbReference>
<feature type="domain" description="CBM6" evidence="2">
    <location>
        <begin position="403"/>
        <end position="526"/>
    </location>
</feature>
<accession>A0A4Q6XZ51</accession>
<gene>
    <name evidence="3" type="ORF">EWE74_04825</name>
</gene>
<dbReference type="Gene3D" id="2.60.120.260">
    <property type="entry name" value="Galactose-binding domain-like"/>
    <property type="match status" value="1"/>
</dbReference>
<dbReference type="InterPro" id="IPR005084">
    <property type="entry name" value="CBM6"/>
</dbReference>
<dbReference type="SUPFAM" id="SSF49785">
    <property type="entry name" value="Galactose-binding domain-like"/>
    <property type="match status" value="1"/>
</dbReference>
<dbReference type="AlphaFoldDB" id="A0A4Q6XZ51"/>
<dbReference type="Pfam" id="PF16402">
    <property type="entry name" value="DUF5010"/>
    <property type="match status" value="1"/>
</dbReference>
<dbReference type="EMBL" id="SGIT01000001">
    <property type="protein sequence ID" value="RZF62137.1"/>
    <property type="molecule type" value="Genomic_DNA"/>
</dbReference>
<evidence type="ECO:0000256" key="1">
    <source>
        <dbReference type="SAM" id="MobiDB-lite"/>
    </source>
</evidence>
<evidence type="ECO:0000259" key="2">
    <source>
        <dbReference type="PROSITE" id="PS51175"/>
    </source>
</evidence>